<feature type="compositionally biased region" description="Basic and acidic residues" evidence="1">
    <location>
        <begin position="16"/>
        <end position="29"/>
    </location>
</feature>
<comment type="caution">
    <text evidence="5">The sequence shown here is derived from an EMBL/GenBank/DDBJ whole genome shotgun (WGS) entry which is preliminary data.</text>
</comment>
<reference evidence="5 6" key="1">
    <citation type="journal article" date="2020" name="Biotechnol. Biofuels">
        <title>New insights from the biogas microbiome by comprehensive genome-resolved metagenomics of nearly 1600 species originating from multiple anaerobic digesters.</title>
        <authorList>
            <person name="Campanaro S."/>
            <person name="Treu L."/>
            <person name="Rodriguez-R L.M."/>
            <person name="Kovalovszki A."/>
            <person name="Ziels R.M."/>
            <person name="Maus I."/>
            <person name="Zhu X."/>
            <person name="Kougias P.G."/>
            <person name="Basile A."/>
            <person name="Luo G."/>
            <person name="Schluter A."/>
            <person name="Konstantinidis K.T."/>
            <person name="Angelidaki I."/>
        </authorList>
    </citation>
    <scope>NUCLEOTIDE SEQUENCE [LARGE SCALE GENOMIC DNA]</scope>
    <source>
        <strain evidence="5">AS06rmzACSIP_421</strain>
    </source>
</reference>
<evidence type="ECO:0000259" key="4">
    <source>
        <dbReference type="Pfam" id="PF17479"/>
    </source>
</evidence>
<feature type="domain" description="DUF3048" evidence="3">
    <location>
        <begin position="144"/>
        <end position="281"/>
    </location>
</feature>
<dbReference type="Proteomes" id="UP000554004">
    <property type="component" value="Unassembled WGS sequence"/>
</dbReference>
<feature type="region of interest" description="Disordered" evidence="1">
    <location>
        <begin position="16"/>
        <end position="53"/>
    </location>
</feature>
<dbReference type="Pfam" id="PF11258">
    <property type="entry name" value="DUF3048"/>
    <property type="match status" value="1"/>
</dbReference>
<feature type="domain" description="DUF3048" evidence="4">
    <location>
        <begin position="323"/>
        <end position="425"/>
    </location>
</feature>
<dbReference type="EMBL" id="JAAZAL010000004">
    <property type="protein sequence ID" value="NLE30666.1"/>
    <property type="molecule type" value="Genomic_DNA"/>
</dbReference>
<feature type="transmembrane region" description="Helical" evidence="2">
    <location>
        <begin position="63"/>
        <end position="84"/>
    </location>
</feature>
<keyword evidence="2" id="KW-0812">Transmembrane</keyword>
<keyword evidence="2" id="KW-1133">Transmembrane helix</keyword>
<sequence>MINYIMPKQINMKDSQKIPVEKKKEDSLTEKVQIPIQSNTEKEGETPTAASKDLKEKAKKKKLTIILIALAGLIILGISLFYYFGIYKYKPYIKPSEIINLSNEYLISERVTQILPQIPTPKPLEPRTEVSPINGVLFTKSEMSKLKQRRPVAVMINNHVEARPQSGLNSADVVFEALAESGITRFLAIFWSEAPKKVGPIRSARQYYLEWLSPYDPLYIYDGCADTDNPKTDACGNVYAYKIKKIATIGAWRWNDGVRYAPHNEYSSLFSAWEYAEEKNWDSFPDVEGWKFKKDAKVEERGSKSKVKITFHERINNGGVYDSVWTYDSKKNIYLKETGGRVHIDQESNTQVYAKNLILQEVEYTPAYDDKGRIILTTIDEGKATYLFDGKITTGKWKKTARTDRTTYYDSSGNEMIFNRGRVWISAIATSVGKFDIIEQ</sequence>
<dbReference type="InterPro" id="IPR023158">
    <property type="entry name" value="YerB-like_sf"/>
</dbReference>
<evidence type="ECO:0000256" key="1">
    <source>
        <dbReference type="SAM" id="MobiDB-lite"/>
    </source>
</evidence>
<gene>
    <name evidence="5" type="ORF">GX618_00100</name>
</gene>
<evidence type="ECO:0000313" key="6">
    <source>
        <dbReference type="Proteomes" id="UP000554004"/>
    </source>
</evidence>
<protein>
    <submittedName>
        <fullName evidence="5">DUF3048 domain-containing protein</fullName>
    </submittedName>
</protein>
<proteinExistence type="predicted"/>
<name>A0A847ESL4_9BACT</name>
<dbReference type="SUPFAM" id="SSF159774">
    <property type="entry name" value="YerB-like"/>
    <property type="match status" value="1"/>
</dbReference>
<evidence type="ECO:0000256" key="2">
    <source>
        <dbReference type="SAM" id="Phobius"/>
    </source>
</evidence>
<dbReference type="Pfam" id="PF17479">
    <property type="entry name" value="DUF3048_C"/>
    <property type="match status" value="1"/>
</dbReference>
<keyword evidence="2" id="KW-0472">Membrane</keyword>
<evidence type="ECO:0000313" key="5">
    <source>
        <dbReference type="EMBL" id="NLE30666.1"/>
    </source>
</evidence>
<organism evidence="5 6">
    <name type="scientific">Candidatus Dojkabacteria bacterium</name>
    <dbReference type="NCBI Taxonomy" id="2099670"/>
    <lineage>
        <taxon>Bacteria</taxon>
        <taxon>Candidatus Dojkabacteria</taxon>
    </lineage>
</organism>
<dbReference type="AlphaFoldDB" id="A0A847ESL4"/>
<dbReference type="InterPro" id="IPR021416">
    <property type="entry name" value="DUF3048_N"/>
</dbReference>
<accession>A0A847ESL4</accession>
<dbReference type="InterPro" id="IPR035328">
    <property type="entry name" value="DUF3048_C"/>
</dbReference>
<evidence type="ECO:0000259" key="3">
    <source>
        <dbReference type="Pfam" id="PF11258"/>
    </source>
</evidence>
<dbReference type="Gene3D" id="3.50.90.10">
    <property type="entry name" value="YerB-like"/>
    <property type="match status" value="1"/>
</dbReference>